<dbReference type="InterPro" id="IPR001870">
    <property type="entry name" value="B30.2/SPRY"/>
</dbReference>
<keyword evidence="11" id="KW-0862">Zinc</keyword>
<proteinExistence type="inferred from homology"/>
<comment type="catalytic activity">
    <reaction evidence="1">
        <text>S-ubiquitinyl-[E2 ubiquitin-conjugating enzyme]-L-cysteine + [acceptor protein]-L-lysine = [E2 ubiquitin-conjugating enzyme]-L-cysteine + N(6)-ubiquitinyl-[acceptor protein]-L-lysine.</text>
        <dbReference type="EC" id="2.3.2.27"/>
    </reaction>
</comment>
<dbReference type="Gramene" id="PNW75252">
    <property type="protein sequence ID" value="PNW75252"/>
    <property type="gene ID" value="CHLRE_12g519150v5"/>
</dbReference>
<dbReference type="InterPro" id="IPR045129">
    <property type="entry name" value="RNF123/RKP/RSPRY1"/>
</dbReference>
<dbReference type="RefSeq" id="XP_042918450.1">
    <property type="nucleotide sequence ID" value="XM_043068355.1"/>
</dbReference>
<dbReference type="InterPro" id="IPR003877">
    <property type="entry name" value="SPRY_dom"/>
</dbReference>
<feature type="domain" description="B30.2/SPRY" evidence="13">
    <location>
        <begin position="50"/>
        <end position="245"/>
    </location>
</feature>
<dbReference type="InterPro" id="IPR003613">
    <property type="entry name" value="Ubox_domain"/>
</dbReference>
<accession>A0A2K3D3Y4</accession>
<dbReference type="GO" id="GO:0016567">
    <property type="term" value="P:protein ubiquitination"/>
    <property type="evidence" value="ECO:0007669"/>
    <property type="project" value="UniProtKB-UniPathway"/>
</dbReference>
<dbReference type="KEGG" id="cre:CHLRE_12g519150v5"/>
<dbReference type="GeneID" id="5722615"/>
<evidence type="ECO:0000256" key="2">
    <source>
        <dbReference type="ARBA" id="ARBA00004496"/>
    </source>
</evidence>
<dbReference type="Gene3D" id="3.30.40.10">
    <property type="entry name" value="Zinc/RING finger domain, C3HC4 (zinc finger)"/>
    <property type="match status" value="1"/>
</dbReference>
<protein>
    <recommendedName>
        <fullName evidence="5">RING-type E3 ubiquitin transferase</fullName>
        <ecNumber evidence="5">2.3.2.27</ecNumber>
    </recommendedName>
</protein>
<dbReference type="SUPFAM" id="SSF49899">
    <property type="entry name" value="Concanavalin A-like lectins/glucanases"/>
    <property type="match status" value="1"/>
</dbReference>
<dbReference type="PROSITE" id="PS51698">
    <property type="entry name" value="U_BOX"/>
    <property type="match status" value="1"/>
</dbReference>
<evidence type="ECO:0000256" key="3">
    <source>
        <dbReference type="ARBA" id="ARBA00004906"/>
    </source>
</evidence>
<keyword evidence="8" id="KW-0479">Metal-binding</keyword>
<dbReference type="InterPro" id="IPR013083">
    <property type="entry name" value="Znf_RING/FYVE/PHD"/>
</dbReference>
<dbReference type="SMART" id="SM00504">
    <property type="entry name" value="Ubox"/>
    <property type="match status" value="1"/>
</dbReference>
<feature type="region of interest" description="Disordered" evidence="12">
    <location>
        <begin position="927"/>
        <end position="949"/>
    </location>
</feature>
<feature type="compositionally biased region" description="Gly residues" evidence="12">
    <location>
        <begin position="939"/>
        <end position="948"/>
    </location>
</feature>
<keyword evidence="6" id="KW-0963">Cytoplasm</keyword>
<dbReference type="Pfam" id="PF00622">
    <property type="entry name" value="SPRY"/>
    <property type="match status" value="1"/>
</dbReference>
<evidence type="ECO:0000256" key="8">
    <source>
        <dbReference type="ARBA" id="ARBA00022723"/>
    </source>
</evidence>
<dbReference type="PANTHER" id="PTHR13363:SF5">
    <property type="entry name" value="E3 UBIQUITIN-PROTEIN LIGASE RNF123"/>
    <property type="match status" value="1"/>
</dbReference>
<dbReference type="GO" id="GO:0004842">
    <property type="term" value="F:ubiquitin-protein transferase activity"/>
    <property type="evidence" value="ECO:0000318"/>
    <property type="project" value="GO_Central"/>
</dbReference>
<evidence type="ECO:0000256" key="10">
    <source>
        <dbReference type="ARBA" id="ARBA00022786"/>
    </source>
</evidence>
<gene>
    <name evidence="15" type="ORF">CHLRE_12g519150v5</name>
</gene>
<dbReference type="PANTHER" id="PTHR13363">
    <property type="entry name" value="RING FINGER AND SRY DOMAIN-CONTAINING"/>
    <property type="match status" value="1"/>
</dbReference>
<evidence type="ECO:0000256" key="12">
    <source>
        <dbReference type="SAM" id="MobiDB-lite"/>
    </source>
</evidence>
<name>A0A2K3D3Y4_CHLRE</name>
<evidence type="ECO:0000256" key="4">
    <source>
        <dbReference type="ARBA" id="ARBA00007434"/>
    </source>
</evidence>
<evidence type="ECO:0000256" key="7">
    <source>
        <dbReference type="ARBA" id="ARBA00022679"/>
    </source>
</evidence>
<dbReference type="InterPro" id="IPR043136">
    <property type="entry name" value="B30.2/SPRY_sf"/>
</dbReference>
<comment type="pathway">
    <text evidence="3">Protein modification; protein ubiquitination.</text>
</comment>
<evidence type="ECO:0000256" key="5">
    <source>
        <dbReference type="ARBA" id="ARBA00012483"/>
    </source>
</evidence>
<dbReference type="Pfam" id="PF04564">
    <property type="entry name" value="U-box"/>
    <property type="match status" value="1"/>
</dbReference>
<dbReference type="InterPro" id="IPR057987">
    <property type="entry name" value="TPR_RNF123/RKP"/>
</dbReference>
<evidence type="ECO:0000256" key="9">
    <source>
        <dbReference type="ARBA" id="ARBA00022771"/>
    </source>
</evidence>
<dbReference type="InterPro" id="IPR035773">
    <property type="entry name" value="SPRY_RNF123"/>
</dbReference>
<dbReference type="UniPathway" id="UPA00143"/>
<dbReference type="Proteomes" id="UP000006906">
    <property type="component" value="Chromosome 12"/>
</dbReference>
<evidence type="ECO:0000259" key="14">
    <source>
        <dbReference type="PROSITE" id="PS51698"/>
    </source>
</evidence>
<comment type="similarity">
    <text evidence="4">Belongs to the ubiquitin conjugation factor E4 family.</text>
</comment>
<dbReference type="FunCoup" id="A0A2K3D3Y4">
    <property type="interactions" value="989"/>
</dbReference>
<feature type="region of interest" description="Disordered" evidence="12">
    <location>
        <begin position="288"/>
        <end position="318"/>
    </location>
</feature>
<dbReference type="CDD" id="cd12882">
    <property type="entry name" value="SPRY_RNF123"/>
    <property type="match status" value="1"/>
</dbReference>
<keyword evidence="16" id="KW-1185">Reference proteome</keyword>
<dbReference type="GO" id="GO:0051603">
    <property type="term" value="P:proteolysis involved in protein catabolic process"/>
    <property type="evidence" value="ECO:0000318"/>
    <property type="project" value="GO_Central"/>
</dbReference>
<dbReference type="InParanoid" id="A0A2K3D3Y4"/>
<evidence type="ECO:0000256" key="1">
    <source>
        <dbReference type="ARBA" id="ARBA00000900"/>
    </source>
</evidence>
<evidence type="ECO:0000259" key="13">
    <source>
        <dbReference type="PROSITE" id="PS50188"/>
    </source>
</evidence>
<dbReference type="Pfam" id="PF25576">
    <property type="entry name" value="TPR_RNF123"/>
    <property type="match status" value="1"/>
</dbReference>
<dbReference type="OrthoDB" id="258495at2759"/>
<dbReference type="FunFam" id="2.60.120.920:FF:000053">
    <property type="entry name" value="E3 ubiquitin-protein ligase RKP"/>
    <property type="match status" value="1"/>
</dbReference>
<reference evidence="15 16" key="1">
    <citation type="journal article" date="2007" name="Science">
        <title>The Chlamydomonas genome reveals the evolution of key animal and plant functions.</title>
        <authorList>
            <person name="Merchant S.S."/>
            <person name="Prochnik S.E."/>
            <person name="Vallon O."/>
            <person name="Harris E.H."/>
            <person name="Karpowicz S.J."/>
            <person name="Witman G.B."/>
            <person name="Terry A."/>
            <person name="Salamov A."/>
            <person name="Fritz-Laylin L.K."/>
            <person name="Marechal-Drouard L."/>
            <person name="Marshall W.F."/>
            <person name="Qu L.H."/>
            <person name="Nelson D.R."/>
            <person name="Sanderfoot A.A."/>
            <person name="Spalding M.H."/>
            <person name="Kapitonov V.V."/>
            <person name="Ren Q."/>
            <person name="Ferris P."/>
            <person name="Lindquist E."/>
            <person name="Shapiro H."/>
            <person name="Lucas S.M."/>
            <person name="Grimwood J."/>
            <person name="Schmutz J."/>
            <person name="Cardol P."/>
            <person name="Cerutti H."/>
            <person name="Chanfreau G."/>
            <person name="Chen C.L."/>
            <person name="Cognat V."/>
            <person name="Croft M.T."/>
            <person name="Dent R."/>
            <person name="Dutcher S."/>
            <person name="Fernandez E."/>
            <person name="Fukuzawa H."/>
            <person name="Gonzalez-Ballester D."/>
            <person name="Gonzalez-Halphen D."/>
            <person name="Hallmann A."/>
            <person name="Hanikenne M."/>
            <person name="Hippler M."/>
            <person name="Inwood W."/>
            <person name="Jabbari K."/>
            <person name="Kalanon M."/>
            <person name="Kuras R."/>
            <person name="Lefebvre P.A."/>
            <person name="Lemaire S.D."/>
            <person name="Lobanov A.V."/>
            <person name="Lohr M."/>
            <person name="Manuell A."/>
            <person name="Meier I."/>
            <person name="Mets L."/>
            <person name="Mittag M."/>
            <person name="Mittelmeier T."/>
            <person name="Moroney J.V."/>
            <person name="Moseley J."/>
            <person name="Napoli C."/>
            <person name="Nedelcu A.M."/>
            <person name="Niyogi K."/>
            <person name="Novoselov S.V."/>
            <person name="Paulsen I.T."/>
            <person name="Pazour G."/>
            <person name="Purton S."/>
            <person name="Ral J.P."/>
            <person name="Riano-Pachon D.M."/>
            <person name="Riekhof W."/>
            <person name="Rymarquis L."/>
            <person name="Schroda M."/>
            <person name="Stern D."/>
            <person name="Umen J."/>
            <person name="Willows R."/>
            <person name="Wilson N."/>
            <person name="Zimmer S.L."/>
            <person name="Allmer J."/>
            <person name="Balk J."/>
            <person name="Bisova K."/>
            <person name="Chen C.J."/>
            <person name="Elias M."/>
            <person name="Gendler K."/>
            <person name="Hauser C."/>
            <person name="Lamb M.R."/>
            <person name="Ledford H."/>
            <person name="Long J.C."/>
            <person name="Minagawa J."/>
            <person name="Page M.D."/>
            <person name="Pan J."/>
            <person name="Pootakham W."/>
            <person name="Roje S."/>
            <person name="Rose A."/>
            <person name="Stahlberg E."/>
            <person name="Terauchi A.M."/>
            <person name="Yang P."/>
            <person name="Ball S."/>
            <person name="Bowler C."/>
            <person name="Dieckmann C.L."/>
            <person name="Gladyshev V.N."/>
            <person name="Green P."/>
            <person name="Jorgensen R."/>
            <person name="Mayfield S."/>
            <person name="Mueller-Roeber B."/>
            <person name="Rajamani S."/>
            <person name="Sayre R.T."/>
            <person name="Brokstein P."/>
            <person name="Dubchak I."/>
            <person name="Goodstein D."/>
            <person name="Hornick L."/>
            <person name="Huang Y.W."/>
            <person name="Jhaveri J."/>
            <person name="Luo Y."/>
            <person name="Martinez D."/>
            <person name="Ngau W.C."/>
            <person name="Otillar B."/>
            <person name="Poliakov A."/>
            <person name="Porter A."/>
            <person name="Szajkowski L."/>
            <person name="Werner G."/>
            <person name="Zhou K."/>
            <person name="Grigoriev I.V."/>
            <person name="Rokhsar D.S."/>
            <person name="Grossman A.R."/>
        </authorList>
    </citation>
    <scope>NUCLEOTIDE SEQUENCE [LARGE SCALE GENOMIC DNA]</scope>
    <source>
        <strain evidence="16">CC-503</strain>
    </source>
</reference>
<dbReference type="SUPFAM" id="SSF57850">
    <property type="entry name" value="RING/U-box"/>
    <property type="match status" value="1"/>
</dbReference>
<organism evidence="15 16">
    <name type="scientific">Chlamydomonas reinhardtii</name>
    <name type="common">Chlamydomonas smithii</name>
    <dbReference type="NCBI Taxonomy" id="3055"/>
    <lineage>
        <taxon>Eukaryota</taxon>
        <taxon>Viridiplantae</taxon>
        <taxon>Chlorophyta</taxon>
        <taxon>core chlorophytes</taxon>
        <taxon>Chlorophyceae</taxon>
        <taxon>CS clade</taxon>
        <taxon>Chlamydomonadales</taxon>
        <taxon>Chlamydomonadaceae</taxon>
        <taxon>Chlamydomonas</taxon>
    </lineage>
</organism>
<dbReference type="STRING" id="3055.A0A2K3D3Y4"/>
<dbReference type="FunFam" id="3.30.40.10:FF:000055">
    <property type="entry name" value="Ubiquitin conjugation factor e4 a"/>
    <property type="match status" value="1"/>
</dbReference>
<dbReference type="OMA" id="HCELDAK"/>
<feature type="compositionally biased region" description="Low complexity" evidence="12">
    <location>
        <begin position="929"/>
        <end position="938"/>
    </location>
</feature>
<comment type="subcellular location">
    <subcellularLocation>
        <location evidence="2">Cytoplasm</location>
    </subcellularLocation>
</comment>
<evidence type="ECO:0000256" key="6">
    <source>
        <dbReference type="ARBA" id="ARBA00022490"/>
    </source>
</evidence>
<dbReference type="EC" id="2.3.2.27" evidence="5"/>
<dbReference type="PROSITE" id="PS50188">
    <property type="entry name" value="B302_SPRY"/>
    <property type="match status" value="1"/>
</dbReference>
<dbReference type="Gene3D" id="2.60.120.920">
    <property type="match status" value="1"/>
</dbReference>
<dbReference type="InterPro" id="IPR013320">
    <property type="entry name" value="ConA-like_dom_sf"/>
</dbReference>
<evidence type="ECO:0000313" key="15">
    <source>
        <dbReference type="EMBL" id="PNW75252.1"/>
    </source>
</evidence>
<sequence>MGVKEKSGLALLLGDEASPDAEIAAATAVFELSADEREALSPGDGLCACLSELVSARVSAQRRQASGASDTRAGRLGPATVGVSCVAGQTDTASSSSFSSSSLSVSSTSSFSSVRANACVYTGKWQYEVTVCTAGIMQIGWATINTRFTSEEGVGDCPDSYAFDGKRVKKWSVECIPYGESWAAGDVIGCCLDLHRGEATFYRNGRSMGVAFARVRSLQPHLAYFPAVSLSHAERAELNFGATPLTYPVPGYQPVQAPPRSGDVESAAYLLGCLERLGTCVQPRFEPAPGTAAATAAGTSGGAGGSTGPGKDPAADGSGEVYGLGRGLVAGLGGGPARSPGAHDVVGDRAGTAGAGAGAGRSGSLALGWDSWLLLGSVAAEQLGPLLLDDYVIAAVLTPTLLRLAAAAEKDAAADQAHQRTNLASGLGAATVLGPGSGGAGRPLGHLLQLLELTLDPGVLAAVVACLMEVLAKRCVSAAPPPEGGSRSVGAENLGAAASAGAARPYLALAVAVAQRPVLRAAWLRSQNLWEVLEAFLTRKSPSPEDLKRLLPAVWWRGCPELTGEREHMRAAMGELSTAMARVEACQYELMCCLLGSPGVGGDPREDALVEFLRYLVHKNRGATRDIPPPGLSNHTVLISAYFALLRMLRAALPVTNSFPAGALFVKTAHQADLEPVNSLVRLGGIVTHLCRESPVTCPAQLAPLHVAPPPPLPATTAAAAAGTAATATAAAPGALAPPPPCECDAWVAARVAAAPALAGQLVDAAMTLYAFKVGSSVKMMHNTASSLTASLSGKEEVERQLRAAVASGAATASPAAAAYVSYLEEARDFFRQEVAAGIRFASLLKVVFFSGWKQEAWLCLAAWLGRLLAAAAAQPGPLLSYVPTAYLDCMLDWLTSMRLAASEAAAGTALPPAATAPTVEALRAHGVSGSSNSSGGSSNSGGSGGSSQGSLGDLIGALVVLLHEPRICTPDAKEALVAGLGSLLGAPGLMAEVERNAVARARLAGAAVAAFDSRLWHPVAQVLLKMVRGMGFGDDAPSGTPAHSPQERLSSGAAASSSASGPGHTGACGGGGGSTQFRAALAAELRPGGPALQPFLHRLFNCANWATSDFAATVADLHDSSRSRRHVTEQQQQYRKAGLLFELVTALLRLLEWAAASLPDAFLGQEQGQGQGQGQGAAEGEEAPPAALNLNRLLEVVSFVLSHFTEGSDARRLTELLALPAADGAGGMSSTLRLERSLLADKVHKAAALAPVVGALLGLWRSACGVGGGSGGVGSGGEQQQQQQQQLQLLDALLRHSDSHTEKQMAYLRGLDWWAALPSAEPAGLEAGMRLFSRLLLAAAARRQQLAAEAGGASGGAGGGSEAPEELCDPITSSLMTDPVILPDSQVTVDRSTIERHFLTSQTDPFSRTPLARAALTPNTELRAKVQAWLRSKGRTG</sequence>
<feature type="compositionally biased region" description="Gly residues" evidence="12">
    <location>
        <begin position="299"/>
        <end position="308"/>
    </location>
</feature>
<dbReference type="GO" id="GO:0008270">
    <property type="term" value="F:zinc ion binding"/>
    <property type="evidence" value="ECO:0007669"/>
    <property type="project" value="UniProtKB-KW"/>
</dbReference>
<evidence type="ECO:0000313" key="16">
    <source>
        <dbReference type="Proteomes" id="UP000006906"/>
    </source>
</evidence>
<keyword evidence="9" id="KW-0863">Zinc-finger</keyword>
<evidence type="ECO:0000256" key="11">
    <source>
        <dbReference type="ARBA" id="ARBA00022833"/>
    </source>
</evidence>
<dbReference type="SMART" id="SM00449">
    <property type="entry name" value="SPRY"/>
    <property type="match status" value="1"/>
</dbReference>
<keyword evidence="7" id="KW-0808">Transferase</keyword>
<feature type="region of interest" description="Disordered" evidence="12">
    <location>
        <begin position="1036"/>
        <end position="1072"/>
    </location>
</feature>
<keyword evidence="10" id="KW-0833">Ubl conjugation pathway</keyword>
<dbReference type="GO" id="GO:0061630">
    <property type="term" value="F:ubiquitin protein ligase activity"/>
    <property type="evidence" value="ECO:0007669"/>
    <property type="project" value="UniProtKB-EC"/>
</dbReference>
<dbReference type="ExpressionAtlas" id="A0A2K3D3Y4">
    <property type="expression patterns" value="baseline"/>
</dbReference>
<feature type="compositionally biased region" description="Low complexity" evidence="12">
    <location>
        <begin position="288"/>
        <end position="298"/>
    </location>
</feature>
<dbReference type="EMBL" id="CM008973">
    <property type="protein sequence ID" value="PNW75252.1"/>
    <property type="molecule type" value="Genomic_DNA"/>
</dbReference>
<feature type="compositionally biased region" description="Low complexity" evidence="12">
    <location>
        <begin position="1051"/>
        <end position="1063"/>
    </location>
</feature>
<feature type="domain" description="U-box" evidence="14">
    <location>
        <begin position="1363"/>
        <end position="1437"/>
    </location>
</feature>
<dbReference type="GO" id="GO:0005737">
    <property type="term" value="C:cytoplasm"/>
    <property type="evidence" value="ECO:0000318"/>
    <property type="project" value="GO_Central"/>
</dbReference>